<dbReference type="AlphaFoldDB" id="A0A835V2T3"/>
<dbReference type="PANTHER" id="PTHR23213">
    <property type="entry name" value="FORMIN-RELATED"/>
    <property type="match status" value="1"/>
</dbReference>
<comment type="caution">
    <text evidence="3">The sequence shown here is derived from an EMBL/GenBank/DDBJ whole genome shotgun (WGS) entry which is preliminary data.</text>
</comment>
<dbReference type="Proteomes" id="UP000636800">
    <property type="component" value="Chromosome 5"/>
</dbReference>
<evidence type="ECO:0000313" key="5">
    <source>
        <dbReference type="Proteomes" id="UP000639772"/>
    </source>
</evidence>
<sequence>MVGFMKKAEDDIIRIQAQESVALSLVKEITEYFHGNSNREEAHPSEYSWWCLRATVGPTLPSVSPRLRALRPESSDDENSVSSSSA</sequence>
<dbReference type="EMBL" id="JADCNM010000005">
    <property type="protein sequence ID" value="KAG0483337.1"/>
    <property type="molecule type" value="Genomic_DNA"/>
</dbReference>
<gene>
    <name evidence="3" type="ORF">HPP92_011421</name>
    <name evidence="2" type="ORF">HPP92_011683</name>
</gene>
<accession>A0A835V2T3</accession>
<reference evidence="4 5" key="1">
    <citation type="journal article" date="2020" name="Nat. Food">
        <title>A phased Vanilla planifolia genome enables genetic improvement of flavour and production.</title>
        <authorList>
            <person name="Hasing T."/>
            <person name="Tang H."/>
            <person name="Brym M."/>
            <person name="Khazi F."/>
            <person name="Huang T."/>
            <person name="Chambers A.H."/>
        </authorList>
    </citation>
    <scope>NUCLEOTIDE SEQUENCE [LARGE SCALE GENOMIC DNA]</scope>
    <source>
        <tissue evidence="3">Leaf</tissue>
    </source>
</reference>
<keyword evidence="4" id="KW-1185">Reference proteome</keyword>
<dbReference type="GO" id="GO:0045010">
    <property type="term" value="P:actin nucleation"/>
    <property type="evidence" value="ECO:0007669"/>
    <property type="project" value="InterPro"/>
</dbReference>
<evidence type="ECO:0000313" key="2">
    <source>
        <dbReference type="EMBL" id="KAG0480825.1"/>
    </source>
</evidence>
<dbReference type="EMBL" id="JADCNL010000005">
    <property type="protein sequence ID" value="KAG0480825.1"/>
    <property type="molecule type" value="Genomic_DNA"/>
</dbReference>
<dbReference type="InterPro" id="IPR027643">
    <property type="entry name" value="Formin-like_plant"/>
</dbReference>
<dbReference type="OrthoDB" id="1668162at2759"/>
<feature type="region of interest" description="Disordered" evidence="1">
    <location>
        <begin position="64"/>
        <end position="86"/>
    </location>
</feature>
<evidence type="ECO:0000313" key="3">
    <source>
        <dbReference type="EMBL" id="KAG0483337.1"/>
    </source>
</evidence>
<proteinExistence type="predicted"/>
<dbReference type="GO" id="GO:0051015">
    <property type="term" value="F:actin filament binding"/>
    <property type="evidence" value="ECO:0007669"/>
    <property type="project" value="InterPro"/>
</dbReference>
<protein>
    <submittedName>
        <fullName evidence="3">Uncharacterized protein</fullName>
    </submittedName>
</protein>
<name>A0A835V2T3_VANPL</name>
<dbReference type="PANTHER" id="PTHR23213:SF368">
    <property type="entry name" value="HISTONE H3-K79 METHYLTRANSFERASE"/>
    <property type="match status" value="1"/>
</dbReference>
<evidence type="ECO:0000313" key="4">
    <source>
        <dbReference type="Proteomes" id="UP000636800"/>
    </source>
</evidence>
<evidence type="ECO:0000256" key="1">
    <source>
        <dbReference type="SAM" id="MobiDB-lite"/>
    </source>
</evidence>
<dbReference type="Proteomes" id="UP000639772">
    <property type="component" value="Unassembled WGS sequence"/>
</dbReference>
<organism evidence="3 5">
    <name type="scientific">Vanilla planifolia</name>
    <name type="common">Vanilla</name>
    <dbReference type="NCBI Taxonomy" id="51239"/>
    <lineage>
        <taxon>Eukaryota</taxon>
        <taxon>Viridiplantae</taxon>
        <taxon>Streptophyta</taxon>
        <taxon>Embryophyta</taxon>
        <taxon>Tracheophyta</taxon>
        <taxon>Spermatophyta</taxon>
        <taxon>Magnoliopsida</taxon>
        <taxon>Liliopsida</taxon>
        <taxon>Asparagales</taxon>
        <taxon>Orchidaceae</taxon>
        <taxon>Vanilloideae</taxon>
        <taxon>Vanilleae</taxon>
        <taxon>Vanilla</taxon>
    </lineage>
</organism>